<organism evidence="2 3">
    <name type="scientific">Pleurodeles waltl</name>
    <name type="common">Iberian ribbed newt</name>
    <dbReference type="NCBI Taxonomy" id="8319"/>
    <lineage>
        <taxon>Eukaryota</taxon>
        <taxon>Metazoa</taxon>
        <taxon>Chordata</taxon>
        <taxon>Craniata</taxon>
        <taxon>Vertebrata</taxon>
        <taxon>Euteleostomi</taxon>
        <taxon>Amphibia</taxon>
        <taxon>Batrachia</taxon>
        <taxon>Caudata</taxon>
        <taxon>Salamandroidea</taxon>
        <taxon>Salamandridae</taxon>
        <taxon>Pleurodelinae</taxon>
        <taxon>Pleurodeles</taxon>
    </lineage>
</organism>
<sequence>MSGNMDEIVMECELDYDEDEKEFEGVIPHRHEHLTEYTRKRGKAKAEVVSASVISQGRLVKEQMARGKVAMQGQTGWGRREGSKHV</sequence>
<dbReference type="EMBL" id="JANPWB010000003">
    <property type="protein sequence ID" value="KAJ1203834.1"/>
    <property type="molecule type" value="Genomic_DNA"/>
</dbReference>
<gene>
    <name evidence="2" type="ORF">NDU88_007615</name>
</gene>
<dbReference type="Proteomes" id="UP001066276">
    <property type="component" value="Chromosome 2_1"/>
</dbReference>
<name>A0AAV7VSY8_PLEWA</name>
<evidence type="ECO:0000256" key="1">
    <source>
        <dbReference type="SAM" id="MobiDB-lite"/>
    </source>
</evidence>
<feature type="region of interest" description="Disordered" evidence="1">
    <location>
        <begin position="65"/>
        <end position="86"/>
    </location>
</feature>
<reference evidence="2" key="1">
    <citation type="journal article" date="2022" name="bioRxiv">
        <title>Sequencing and chromosome-scale assembly of the giantPleurodeles waltlgenome.</title>
        <authorList>
            <person name="Brown T."/>
            <person name="Elewa A."/>
            <person name="Iarovenko S."/>
            <person name="Subramanian E."/>
            <person name="Araus A.J."/>
            <person name="Petzold A."/>
            <person name="Susuki M."/>
            <person name="Suzuki K.-i.T."/>
            <person name="Hayashi T."/>
            <person name="Toyoda A."/>
            <person name="Oliveira C."/>
            <person name="Osipova E."/>
            <person name="Leigh N.D."/>
            <person name="Simon A."/>
            <person name="Yun M.H."/>
        </authorList>
    </citation>
    <scope>NUCLEOTIDE SEQUENCE</scope>
    <source>
        <strain evidence="2">20211129_DDA</strain>
        <tissue evidence="2">Liver</tissue>
    </source>
</reference>
<evidence type="ECO:0000313" key="2">
    <source>
        <dbReference type="EMBL" id="KAJ1203834.1"/>
    </source>
</evidence>
<accession>A0AAV7VSY8</accession>
<evidence type="ECO:0000313" key="3">
    <source>
        <dbReference type="Proteomes" id="UP001066276"/>
    </source>
</evidence>
<dbReference type="AlphaFoldDB" id="A0AAV7VSY8"/>
<comment type="caution">
    <text evidence="2">The sequence shown here is derived from an EMBL/GenBank/DDBJ whole genome shotgun (WGS) entry which is preliminary data.</text>
</comment>
<keyword evidence="3" id="KW-1185">Reference proteome</keyword>
<protein>
    <submittedName>
        <fullName evidence="2">Uncharacterized protein</fullName>
    </submittedName>
</protein>
<proteinExistence type="predicted"/>